<dbReference type="STRING" id="2316362.A0A4Q2DGV7"/>
<dbReference type="AlphaFoldDB" id="A0A4Q2DGV7"/>
<keyword evidence="4" id="KW-1185">Reference proteome</keyword>
<evidence type="ECO:0000256" key="1">
    <source>
        <dbReference type="ARBA" id="ARBA00012261"/>
    </source>
</evidence>
<dbReference type="GO" id="GO:0004479">
    <property type="term" value="F:methionyl-tRNA formyltransferase activity"/>
    <property type="evidence" value="ECO:0007669"/>
    <property type="project" value="UniProtKB-EC"/>
</dbReference>
<dbReference type="Pfam" id="PF00551">
    <property type="entry name" value="Formyl_trans_N"/>
    <property type="match status" value="1"/>
</dbReference>
<evidence type="ECO:0000259" key="2">
    <source>
        <dbReference type="Pfam" id="PF00551"/>
    </source>
</evidence>
<dbReference type="Proteomes" id="UP000290288">
    <property type="component" value="Unassembled WGS sequence"/>
</dbReference>
<evidence type="ECO:0000313" key="4">
    <source>
        <dbReference type="Proteomes" id="UP000290288"/>
    </source>
</evidence>
<dbReference type="OrthoDB" id="10268103at2759"/>
<feature type="domain" description="Formyl transferase N-terminal" evidence="2">
    <location>
        <begin position="345"/>
        <end position="556"/>
    </location>
</feature>
<protein>
    <recommendedName>
        <fullName evidence="1">methionyl-tRNA formyltransferase</fullName>
        <ecNumber evidence="1">2.1.2.9</ecNumber>
    </recommendedName>
</protein>
<dbReference type="Gene3D" id="3.40.50.12230">
    <property type="match status" value="1"/>
</dbReference>
<dbReference type="EMBL" id="SDEE01000221">
    <property type="protein sequence ID" value="RXW19097.1"/>
    <property type="molecule type" value="Genomic_DNA"/>
</dbReference>
<dbReference type="InterPro" id="IPR002376">
    <property type="entry name" value="Formyl_transf_N"/>
</dbReference>
<gene>
    <name evidence="3" type="ORF">EST38_g6754</name>
</gene>
<dbReference type="CDD" id="cd08646">
    <property type="entry name" value="FMT_core_Met-tRNA-FMT_N"/>
    <property type="match status" value="1"/>
</dbReference>
<dbReference type="PANTHER" id="PTHR11138">
    <property type="entry name" value="METHIONYL-TRNA FORMYLTRANSFERASE"/>
    <property type="match status" value="1"/>
</dbReference>
<dbReference type="PANTHER" id="PTHR11138:SF5">
    <property type="entry name" value="METHIONYL-TRNA FORMYLTRANSFERASE, MITOCHONDRIAL"/>
    <property type="match status" value="1"/>
</dbReference>
<dbReference type="EC" id="2.1.2.9" evidence="1"/>
<dbReference type="InterPro" id="IPR036477">
    <property type="entry name" value="Formyl_transf_N_sf"/>
</dbReference>
<dbReference type="SUPFAM" id="SSF53328">
    <property type="entry name" value="Formyltransferase"/>
    <property type="match status" value="1"/>
</dbReference>
<evidence type="ECO:0000313" key="3">
    <source>
        <dbReference type="EMBL" id="RXW19097.1"/>
    </source>
</evidence>
<name>A0A4Q2DGV7_9AGAR</name>
<reference evidence="3 4" key="1">
    <citation type="submission" date="2019-01" db="EMBL/GenBank/DDBJ databases">
        <title>Draft genome sequence of Psathyrella aberdarensis IHI B618.</title>
        <authorList>
            <person name="Buettner E."/>
            <person name="Kellner H."/>
        </authorList>
    </citation>
    <scope>NUCLEOTIDE SEQUENCE [LARGE SCALE GENOMIC DNA]</scope>
    <source>
        <strain evidence="3 4">IHI B618</strain>
    </source>
</reference>
<dbReference type="GO" id="GO:0005739">
    <property type="term" value="C:mitochondrion"/>
    <property type="evidence" value="ECO:0007669"/>
    <property type="project" value="TreeGrafter"/>
</dbReference>
<proteinExistence type="predicted"/>
<sequence length="719" mass="80234">MVIDPTLTWTQEWPMDAGFSPSELTPAFTANQPEENHTQFRAQNAVDVSTSFYRGSHWMESDLTLGSSDAVLFYVHRRIIEDASPKALRSLTGLAMDQLQATDIYYVPESSLILNIILHAVYETSCAGNAPTVEQLIEAVDRMPEYGLEPRSVICSKDPLYSLLLSHGALRPLQVYALAAHHHLEDLATHVSGYLLSQSGKEIDDQTSARIGAIYLKRFLMLVVTRPREIVEILIQPPERHPPTDTCGYEEQKRVTREWSLSLIDIVEEMRPGEYLRDLMNNFADLGVATEDIPIHRIQSVFGPLAEKFSCKDCQVWYYTVSGLRLTDILDSTECCNEQAGEKLKILFLGRDEFSSLVLQELYNAKDVWDELVVVTHPDQRVGRRGSQLSVSPLKVLAETWQDTRLEFIPPSKAEFRQWKLPSPFSSYACDAAASGQASLEQPPASHVLVTASFGRILTQKHLSHFLPTRRLNVHPSLLPQYRGPAPIQHSLLNGDQETGVCVIEMLPAGKKQTDTRKVGIDAGDIWALKSTDQPSGATFSQMRDQLGFEGGKLLVELLRDFKNQKQLYPQPQCVGESTLKIAPMVHLEDAQFSPITSTAEEASRRWRAIGHQRPITAILQVSTEVPTRAVQLHDLQVHMRQPDEAVEQRLAPYPGAVICSASNPSNGSEKALFIRCVGGSILSVRSIKPEGKPVLDAQAFWNGVRKYKDIKFIGHGAA</sequence>
<accession>A0A4Q2DGV7</accession>
<dbReference type="InterPro" id="IPR041711">
    <property type="entry name" value="Met-tRNA-FMT_N"/>
</dbReference>
<organism evidence="3 4">
    <name type="scientific">Candolleomyces aberdarensis</name>
    <dbReference type="NCBI Taxonomy" id="2316362"/>
    <lineage>
        <taxon>Eukaryota</taxon>
        <taxon>Fungi</taxon>
        <taxon>Dikarya</taxon>
        <taxon>Basidiomycota</taxon>
        <taxon>Agaricomycotina</taxon>
        <taxon>Agaricomycetes</taxon>
        <taxon>Agaricomycetidae</taxon>
        <taxon>Agaricales</taxon>
        <taxon>Agaricineae</taxon>
        <taxon>Psathyrellaceae</taxon>
        <taxon>Candolleomyces</taxon>
    </lineage>
</organism>
<comment type="caution">
    <text evidence="3">The sequence shown here is derived from an EMBL/GenBank/DDBJ whole genome shotgun (WGS) entry which is preliminary data.</text>
</comment>